<dbReference type="EMBL" id="MCFL01000021">
    <property type="protein sequence ID" value="ORZ35596.1"/>
    <property type="molecule type" value="Genomic_DNA"/>
</dbReference>
<dbReference type="AlphaFoldDB" id="A0A1Y2HLZ4"/>
<accession>A0A1Y2HLZ4</accession>
<evidence type="ECO:0000313" key="4">
    <source>
        <dbReference type="Proteomes" id="UP000193411"/>
    </source>
</evidence>
<evidence type="ECO:0000256" key="2">
    <source>
        <dbReference type="SAM" id="Phobius"/>
    </source>
</evidence>
<proteinExistence type="predicted"/>
<sequence length="353" mass="39452">MWDSKVAEVSEIAASGRVQILIDAWTKKGECELAWVESAGVDRVHMYVRDLPESENRCARGRRNIQLHHVVISLTALSAFFISLGSGLKKQTKNTLPLFLLSPNVRLAERPRTVIHILELLLTLVQQEQDNEQASKQEWQAIEHRVNERWPCLAMQRSSYPQELKRHDDDDALTRQALATRKSPSRSRNTTLRACCLLLVACNLLLVAIFRYFNRLSGSGSGGDTSAPHEREPMKTSNIDRSSCSSLILSSCSLSSSTGTGSKSLFPSTVSHSLSTRYHSPSRTTGSTTFRLDISTHSIHVLRPRLETQTSNQHISINDNALPQGIHRNLLFPLILGLVLSSFDMIRDLNDMG</sequence>
<keyword evidence="2" id="KW-0812">Transmembrane</keyword>
<protein>
    <submittedName>
        <fullName evidence="3">Uncharacterized protein</fullName>
    </submittedName>
</protein>
<comment type="caution">
    <text evidence="3">The sequence shown here is derived from an EMBL/GenBank/DDBJ whole genome shotgun (WGS) entry which is preliminary data.</text>
</comment>
<evidence type="ECO:0000313" key="3">
    <source>
        <dbReference type="EMBL" id="ORZ35596.1"/>
    </source>
</evidence>
<feature type="transmembrane region" description="Helical" evidence="2">
    <location>
        <begin position="70"/>
        <end position="88"/>
    </location>
</feature>
<keyword evidence="2" id="KW-1133">Transmembrane helix</keyword>
<dbReference type="Proteomes" id="UP000193411">
    <property type="component" value="Unassembled WGS sequence"/>
</dbReference>
<keyword evidence="2" id="KW-0472">Membrane</keyword>
<keyword evidence="4" id="KW-1185">Reference proteome</keyword>
<gene>
    <name evidence="3" type="ORF">BCR44DRAFT_31907</name>
</gene>
<reference evidence="3 4" key="1">
    <citation type="submission" date="2016-07" db="EMBL/GenBank/DDBJ databases">
        <title>Pervasive Adenine N6-methylation of Active Genes in Fungi.</title>
        <authorList>
            <consortium name="DOE Joint Genome Institute"/>
            <person name="Mondo S.J."/>
            <person name="Dannebaum R.O."/>
            <person name="Kuo R.C."/>
            <person name="Labutti K."/>
            <person name="Haridas S."/>
            <person name="Kuo A."/>
            <person name="Salamov A."/>
            <person name="Ahrendt S.R."/>
            <person name="Lipzen A."/>
            <person name="Sullivan W."/>
            <person name="Andreopoulos W.B."/>
            <person name="Clum A."/>
            <person name="Lindquist E."/>
            <person name="Daum C."/>
            <person name="Ramamoorthy G.K."/>
            <person name="Gryganskyi A."/>
            <person name="Culley D."/>
            <person name="Magnuson J.K."/>
            <person name="James T.Y."/>
            <person name="O'Malley M.A."/>
            <person name="Stajich J.E."/>
            <person name="Spatafora J.W."/>
            <person name="Visel A."/>
            <person name="Grigoriev I.V."/>
        </authorList>
    </citation>
    <scope>NUCLEOTIDE SEQUENCE [LARGE SCALE GENOMIC DNA]</scope>
    <source>
        <strain evidence="3 4">PL171</strain>
    </source>
</reference>
<evidence type="ECO:0000256" key="1">
    <source>
        <dbReference type="SAM" id="MobiDB-lite"/>
    </source>
</evidence>
<feature type="transmembrane region" description="Helical" evidence="2">
    <location>
        <begin position="191"/>
        <end position="213"/>
    </location>
</feature>
<name>A0A1Y2HLZ4_9FUNG</name>
<organism evidence="3 4">
    <name type="scientific">Catenaria anguillulae PL171</name>
    <dbReference type="NCBI Taxonomy" id="765915"/>
    <lineage>
        <taxon>Eukaryota</taxon>
        <taxon>Fungi</taxon>
        <taxon>Fungi incertae sedis</taxon>
        <taxon>Blastocladiomycota</taxon>
        <taxon>Blastocladiomycetes</taxon>
        <taxon>Blastocladiales</taxon>
        <taxon>Catenariaceae</taxon>
        <taxon>Catenaria</taxon>
    </lineage>
</organism>
<feature type="region of interest" description="Disordered" evidence="1">
    <location>
        <begin position="219"/>
        <end position="242"/>
    </location>
</feature>